<protein>
    <submittedName>
        <fullName evidence="1">Uncharacterized protein</fullName>
    </submittedName>
</protein>
<gene>
    <name evidence="1" type="ORF">MM415A03682_0006</name>
</gene>
<accession>A0A6M3JN69</accession>
<reference evidence="1" key="1">
    <citation type="submission" date="2020-03" db="EMBL/GenBank/DDBJ databases">
        <title>The deep terrestrial virosphere.</title>
        <authorList>
            <person name="Holmfeldt K."/>
            <person name="Nilsson E."/>
            <person name="Simone D."/>
            <person name="Lopez-Fernandez M."/>
            <person name="Wu X."/>
            <person name="de Brujin I."/>
            <person name="Lundin D."/>
            <person name="Andersson A."/>
            <person name="Bertilsson S."/>
            <person name="Dopson M."/>
        </authorList>
    </citation>
    <scope>NUCLEOTIDE SEQUENCE</scope>
    <source>
        <strain evidence="1">MM415A03682</strain>
    </source>
</reference>
<evidence type="ECO:0000313" key="1">
    <source>
        <dbReference type="EMBL" id="QJA70515.1"/>
    </source>
</evidence>
<dbReference type="EMBL" id="MT141799">
    <property type="protein sequence ID" value="QJA70515.1"/>
    <property type="molecule type" value="Genomic_DNA"/>
</dbReference>
<proteinExistence type="predicted"/>
<name>A0A6M3JN69_9ZZZZ</name>
<organism evidence="1">
    <name type="scientific">viral metagenome</name>
    <dbReference type="NCBI Taxonomy" id="1070528"/>
    <lineage>
        <taxon>unclassified sequences</taxon>
        <taxon>metagenomes</taxon>
        <taxon>organismal metagenomes</taxon>
    </lineage>
</organism>
<dbReference type="AlphaFoldDB" id="A0A6M3JN69"/>
<sequence length="96" mass="11464">MSKMGAEFIKQSERQFGTELLLDWSRCRWCGQEYRVHDGVGEDSCPPEPCPYTRRREPVDFCELNDRVCLLETEDRCAEYNEIKREWREEGKGYGY</sequence>